<dbReference type="FunFam" id="3.30.420.10:FF:000006">
    <property type="entry name" value="Ribonuclease HII"/>
    <property type="match status" value="1"/>
</dbReference>
<keyword evidence="8 14" id="KW-0963">Cytoplasm</keyword>
<evidence type="ECO:0000256" key="4">
    <source>
        <dbReference type="ARBA" id="ARBA00004496"/>
    </source>
</evidence>
<keyword evidence="11 14" id="KW-0255">Endonuclease</keyword>
<evidence type="ECO:0000313" key="19">
    <source>
        <dbReference type="Proteomes" id="UP000557717"/>
    </source>
</evidence>
<evidence type="ECO:0000256" key="5">
    <source>
        <dbReference type="ARBA" id="ARBA00008378"/>
    </source>
</evidence>
<dbReference type="PANTHER" id="PTHR10954">
    <property type="entry name" value="RIBONUCLEASE H2 SUBUNIT A"/>
    <property type="match status" value="1"/>
</dbReference>
<comment type="cofactor">
    <cofactor evidence="2">
        <name>Mg(2+)</name>
        <dbReference type="ChEBI" id="CHEBI:18420"/>
    </cofactor>
</comment>
<evidence type="ECO:0000256" key="12">
    <source>
        <dbReference type="ARBA" id="ARBA00022801"/>
    </source>
</evidence>
<keyword evidence="10 14" id="KW-0479">Metal-binding</keyword>
<comment type="subcellular location">
    <subcellularLocation>
        <location evidence="4 14">Cytoplasm</location>
    </subcellularLocation>
</comment>
<dbReference type="GO" id="GO:0043137">
    <property type="term" value="P:DNA replication, removal of RNA primer"/>
    <property type="evidence" value="ECO:0007669"/>
    <property type="project" value="TreeGrafter"/>
</dbReference>
<evidence type="ECO:0000259" key="17">
    <source>
        <dbReference type="PROSITE" id="PS51975"/>
    </source>
</evidence>
<keyword evidence="19" id="KW-1185">Reference proteome</keyword>
<evidence type="ECO:0000256" key="8">
    <source>
        <dbReference type="ARBA" id="ARBA00022490"/>
    </source>
</evidence>
<dbReference type="EC" id="3.1.26.4" evidence="6 14"/>
<dbReference type="SUPFAM" id="SSF53098">
    <property type="entry name" value="Ribonuclease H-like"/>
    <property type="match status" value="1"/>
</dbReference>
<dbReference type="InterPro" id="IPR012337">
    <property type="entry name" value="RNaseH-like_sf"/>
</dbReference>
<evidence type="ECO:0000256" key="14">
    <source>
        <dbReference type="HAMAP-Rule" id="MF_00052"/>
    </source>
</evidence>
<dbReference type="InterPro" id="IPR024567">
    <property type="entry name" value="RNase_HII/HIII_dom"/>
</dbReference>
<dbReference type="PANTHER" id="PTHR10954:SF23">
    <property type="entry name" value="RIBONUCLEASE"/>
    <property type="match status" value="1"/>
</dbReference>
<dbReference type="Gene3D" id="3.30.420.10">
    <property type="entry name" value="Ribonuclease H-like superfamily/Ribonuclease H"/>
    <property type="match status" value="1"/>
</dbReference>
<dbReference type="RefSeq" id="WP_184015907.1">
    <property type="nucleotide sequence ID" value="NZ_JACHFD010000003.1"/>
</dbReference>
<dbReference type="AlphaFoldDB" id="A0A840V4G7"/>
<comment type="catalytic activity">
    <reaction evidence="1 14 15 16">
        <text>Endonucleolytic cleavage to 5'-phosphomonoester.</text>
        <dbReference type="EC" id="3.1.26.4"/>
    </reaction>
</comment>
<dbReference type="NCBIfam" id="NF000595">
    <property type="entry name" value="PRK00015.1-3"/>
    <property type="match status" value="1"/>
</dbReference>
<comment type="cofactor">
    <cofactor evidence="14 15">
        <name>Mn(2+)</name>
        <dbReference type="ChEBI" id="CHEBI:29035"/>
    </cofactor>
    <cofactor evidence="14 15">
        <name>Mg(2+)</name>
        <dbReference type="ChEBI" id="CHEBI:18420"/>
    </cofactor>
    <text evidence="14 15">Manganese or magnesium. Binds 1 divalent metal ion per monomer in the absence of substrate. May bind a second metal ion after substrate binding.</text>
</comment>
<sequence>MPDLSFEAACRDRGFKVIAGVDEAGRGPLAGPVVAAAAVLPEGFQCAGLNDSKKLSAKRRELLFTVLTEDPSVRWAMASVESEEIDRINILRATHRAMAEAVRLLGADVEHCLIDGLPVAGFPVDHQGVVKGDGRSLSIAAASIVAKVSRDRMMLEWAREFPQYGFERHMGYGTKAHLEALQRHGPCRIHRHSFQPVAQCSLLFEDEQG</sequence>
<dbReference type="GO" id="GO:0032299">
    <property type="term" value="C:ribonuclease H2 complex"/>
    <property type="evidence" value="ECO:0007669"/>
    <property type="project" value="TreeGrafter"/>
</dbReference>
<dbReference type="PROSITE" id="PS51975">
    <property type="entry name" value="RNASE_H_2"/>
    <property type="match status" value="1"/>
</dbReference>
<dbReference type="InterPro" id="IPR036397">
    <property type="entry name" value="RNaseH_sf"/>
</dbReference>
<dbReference type="InterPro" id="IPR001352">
    <property type="entry name" value="RNase_HII/HIII"/>
</dbReference>
<feature type="binding site" evidence="14 15">
    <location>
        <position position="115"/>
    </location>
    <ligand>
        <name>a divalent metal cation</name>
        <dbReference type="ChEBI" id="CHEBI:60240"/>
    </ligand>
</feature>
<evidence type="ECO:0000256" key="6">
    <source>
        <dbReference type="ARBA" id="ARBA00012180"/>
    </source>
</evidence>
<accession>A0A840V4G7</accession>
<dbReference type="Pfam" id="PF01351">
    <property type="entry name" value="RNase_HII"/>
    <property type="match status" value="1"/>
</dbReference>
<evidence type="ECO:0000256" key="2">
    <source>
        <dbReference type="ARBA" id="ARBA00001946"/>
    </source>
</evidence>
<dbReference type="InterPro" id="IPR022898">
    <property type="entry name" value="RNase_HII"/>
</dbReference>
<evidence type="ECO:0000256" key="7">
    <source>
        <dbReference type="ARBA" id="ARBA00019179"/>
    </source>
</evidence>
<dbReference type="NCBIfam" id="NF000594">
    <property type="entry name" value="PRK00015.1-1"/>
    <property type="match status" value="1"/>
</dbReference>
<protein>
    <recommendedName>
        <fullName evidence="7 14">Ribonuclease HII</fullName>
        <shortName evidence="14">RNase HII</shortName>
        <ecNumber evidence="6 14">3.1.26.4</ecNumber>
    </recommendedName>
</protein>
<evidence type="ECO:0000256" key="16">
    <source>
        <dbReference type="RuleBase" id="RU003515"/>
    </source>
</evidence>
<feature type="binding site" evidence="14 15">
    <location>
        <position position="23"/>
    </location>
    <ligand>
        <name>a divalent metal cation</name>
        <dbReference type="ChEBI" id="CHEBI:60240"/>
    </ligand>
</feature>
<dbReference type="GO" id="GO:0005737">
    <property type="term" value="C:cytoplasm"/>
    <property type="evidence" value="ECO:0007669"/>
    <property type="project" value="UniProtKB-SubCell"/>
</dbReference>
<dbReference type="CDD" id="cd07182">
    <property type="entry name" value="RNase_HII_bacteria_HII_like"/>
    <property type="match status" value="1"/>
</dbReference>
<dbReference type="GO" id="GO:0006298">
    <property type="term" value="P:mismatch repair"/>
    <property type="evidence" value="ECO:0007669"/>
    <property type="project" value="TreeGrafter"/>
</dbReference>
<evidence type="ECO:0000313" key="18">
    <source>
        <dbReference type="EMBL" id="MBB5350534.1"/>
    </source>
</evidence>
<organism evidence="18 19">
    <name type="scientific">Haloferula luteola</name>
    <dbReference type="NCBI Taxonomy" id="595692"/>
    <lineage>
        <taxon>Bacteria</taxon>
        <taxon>Pseudomonadati</taxon>
        <taxon>Verrucomicrobiota</taxon>
        <taxon>Verrucomicrobiia</taxon>
        <taxon>Verrucomicrobiales</taxon>
        <taxon>Verrucomicrobiaceae</taxon>
        <taxon>Haloferula</taxon>
    </lineage>
</organism>
<gene>
    <name evidence="14" type="primary">rnhB</name>
    <name evidence="18" type="ORF">HNR46_000762</name>
</gene>
<feature type="domain" description="RNase H type-2" evidence="17">
    <location>
        <begin position="16"/>
        <end position="206"/>
    </location>
</feature>
<dbReference type="GO" id="GO:0030145">
    <property type="term" value="F:manganese ion binding"/>
    <property type="evidence" value="ECO:0007669"/>
    <property type="project" value="UniProtKB-UniRule"/>
</dbReference>
<dbReference type="GO" id="GO:0004523">
    <property type="term" value="F:RNA-DNA hybrid ribonuclease activity"/>
    <property type="evidence" value="ECO:0007669"/>
    <property type="project" value="UniProtKB-UniRule"/>
</dbReference>
<comment type="similarity">
    <text evidence="5">Belongs to the RNase HII family. RnhC subfamily.</text>
</comment>
<keyword evidence="9 14" id="KW-0540">Nuclease</keyword>
<evidence type="ECO:0000256" key="1">
    <source>
        <dbReference type="ARBA" id="ARBA00000077"/>
    </source>
</evidence>
<evidence type="ECO:0000256" key="13">
    <source>
        <dbReference type="ARBA" id="ARBA00023211"/>
    </source>
</evidence>
<feature type="binding site" evidence="14 15">
    <location>
        <position position="22"/>
    </location>
    <ligand>
        <name>a divalent metal cation</name>
        <dbReference type="ChEBI" id="CHEBI:60240"/>
    </ligand>
</feature>
<evidence type="ECO:0000256" key="15">
    <source>
        <dbReference type="PROSITE-ProRule" id="PRU01319"/>
    </source>
</evidence>
<dbReference type="EMBL" id="JACHFD010000003">
    <property type="protein sequence ID" value="MBB5350534.1"/>
    <property type="molecule type" value="Genomic_DNA"/>
</dbReference>
<comment type="caution">
    <text evidence="18">The sequence shown here is derived from an EMBL/GenBank/DDBJ whole genome shotgun (WGS) entry which is preliminary data.</text>
</comment>
<reference evidence="18 19" key="1">
    <citation type="submission" date="2020-08" db="EMBL/GenBank/DDBJ databases">
        <title>Genomic Encyclopedia of Type Strains, Phase IV (KMG-IV): sequencing the most valuable type-strain genomes for metagenomic binning, comparative biology and taxonomic classification.</title>
        <authorList>
            <person name="Goeker M."/>
        </authorList>
    </citation>
    <scope>NUCLEOTIDE SEQUENCE [LARGE SCALE GENOMIC DNA]</scope>
    <source>
        <strain evidence="18 19">YC6886</strain>
    </source>
</reference>
<dbReference type="Proteomes" id="UP000557717">
    <property type="component" value="Unassembled WGS sequence"/>
</dbReference>
<evidence type="ECO:0000256" key="3">
    <source>
        <dbReference type="ARBA" id="ARBA00004065"/>
    </source>
</evidence>
<name>A0A840V4G7_9BACT</name>
<dbReference type="GO" id="GO:0003723">
    <property type="term" value="F:RNA binding"/>
    <property type="evidence" value="ECO:0007669"/>
    <property type="project" value="UniProtKB-UniRule"/>
</dbReference>
<evidence type="ECO:0000256" key="10">
    <source>
        <dbReference type="ARBA" id="ARBA00022723"/>
    </source>
</evidence>
<dbReference type="HAMAP" id="MF_00052_B">
    <property type="entry name" value="RNase_HII_B"/>
    <property type="match status" value="1"/>
</dbReference>
<keyword evidence="13 14" id="KW-0464">Manganese</keyword>
<comment type="function">
    <text evidence="3 14 16">Endonuclease that specifically degrades the RNA of RNA-DNA hybrids.</text>
</comment>
<evidence type="ECO:0000256" key="9">
    <source>
        <dbReference type="ARBA" id="ARBA00022722"/>
    </source>
</evidence>
<evidence type="ECO:0000256" key="11">
    <source>
        <dbReference type="ARBA" id="ARBA00022759"/>
    </source>
</evidence>
<proteinExistence type="inferred from homology"/>
<keyword evidence="12 14" id="KW-0378">Hydrolase</keyword>